<organism evidence="1 2">
    <name type="scientific">Phytophthora nicotianae P1976</name>
    <dbReference type="NCBI Taxonomy" id="1317066"/>
    <lineage>
        <taxon>Eukaryota</taxon>
        <taxon>Sar</taxon>
        <taxon>Stramenopiles</taxon>
        <taxon>Oomycota</taxon>
        <taxon>Peronosporomycetes</taxon>
        <taxon>Peronosporales</taxon>
        <taxon>Peronosporaceae</taxon>
        <taxon>Phytophthora</taxon>
    </lineage>
</organism>
<protein>
    <submittedName>
        <fullName evidence="1">Uncharacterized protein</fullName>
    </submittedName>
</protein>
<evidence type="ECO:0000313" key="1">
    <source>
        <dbReference type="EMBL" id="ETO64576.1"/>
    </source>
</evidence>
<name>A0A080ZD65_PHYNI</name>
<proteinExistence type="predicted"/>
<dbReference type="AlphaFoldDB" id="A0A080ZD65"/>
<dbReference type="Proteomes" id="UP000028582">
    <property type="component" value="Unassembled WGS sequence"/>
</dbReference>
<accession>A0A080ZD65</accession>
<dbReference type="EMBL" id="ANJA01003259">
    <property type="protein sequence ID" value="ETO64576.1"/>
    <property type="molecule type" value="Genomic_DNA"/>
</dbReference>
<evidence type="ECO:0000313" key="2">
    <source>
        <dbReference type="Proteomes" id="UP000028582"/>
    </source>
</evidence>
<reference evidence="1 2" key="1">
    <citation type="submission" date="2013-11" db="EMBL/GenBank/DDBJ databases">
        <title>The Genome Sequence of Phytophthora parasitica P1976.</title>
        <authorList>
            <consortium name="The Broad Institute Genomics Platform"/>
            <person name="Russ C."/>
            <person name="Tyler B."/>
            <person name="Panabieres F."/>
            <person name="Shan W."/>
            <person name="Tripathy S."/>
            <person name="Grunwald N."/>
            <person name="Machado M."/>
            <person name="Johnson C.S."/>
            <person name="Walker B."/>
            <person name="Young S."/>
            <person name="Zeng Q."/>
            <person name="Gargeya S."/>
            <person name="Fitzgerald M."/>
            <person name="Haas B."/>
            <person name="Abouelleil A."/>
            <person name="Allen A.W."/>
            <person name="Alvarado L."/>
            <person name="Arachchi H.M."/>
            <person name="Berlin A.M."/>
            <person name="Chapman S.B."/>
            <person name="Gainer-Dewar J."/>
            <person name="Goldberg J."/>
            <person name="Griggs A."/>
            <person name="Gujja S."/>
            <person name="Hansen M."/>
            <person name="Howarth C."/>
            <person name="Imamovic A."/>
            <person name="Ireland A."/>
            <person name="Larimer J."/>
            <person name="McCowan C."/>
            <person name="Murphy C."/>
            <person name="Pearson M."/>
            <person name="Poon T.W."/>
            <person name="Priest M."/>
            <person name="Roberts A."/>
            <person name="Saif S."/>
            <person name="Shea T."/>
            <person name="Sisk P."/>
            <person name="Sykes S."/>
            <person name="Wortman J."/>
            <person name="Nusbaum C."/>
            <person name="Birren B."/>
        </authorList>
    </citation>
    <scope>NUCLEOTIDE SEQUENCE [LARGE SCALE GENOMIC DNA]</scope>
    <source>
        <strain evidence="1 2">P1976</strain>
    </source>
</reference>
<gene>
    <name evidence="1" type="ORF">F444_17883</name>
</gene>
<comment type="caution">
    <text evidence="1">The sequence shown here is derived from an EMBL/GenBank/DDBJ whole genome shotgun (WGS) entry which is preliminary data.</text>
</comment>
<sequence>MSAVEVLAMLCYRFVVPAQAETTLETIGGILLTTRHHHIGINAIRSLYMCEVAGLRNDACLFLDETKQDPEQLQAFSVRMYDGSVYGPNRVLSSSFKGAANQLHACQLGFHQLGQHLKGLGCAHVGGAQEQYDAAIHRRTYLPKK</sequence>